<keyword evidence="1" id="KW-0812">Transmembrane</keyword>
<feature type="transmembrane region" description="Helical" evidence="1">
    <location>
        <begin position="342"/>
        <end position="362"/>
    </location>
</feature>
<accession>A0A2H0W1Q1</accession>
<keyword evidence="1" id="KW-0472">Membrane</keyword>
<sequence>MNLISIFTKSKTIAGLEVQDSCLRLGLLSINSKGEVKVINALKQSLPARVISHGQIVNGQNFNQQLNILLKKFKPKVEFVILTLSPEIIYSKKYTFPSSLNREKIENSMNTTLGFNLPRSINDVYLDWEKRYAGEDNDIFVASAPKKVINSYLNYLSLSKMQVVAIEFSSYSMARVLNVGSTTYYSLVIQQFPSGANFSITRNKLIVFNRFVPTDKRQIDANEISNEAVRIVNFFENDSQFKLDQDDIIKVEDVLIVGSDESLANLVKSKTNLPVYAGVLDPKYANHLPAGEPGEWMAVLGASLRGLVPRSKDEMISLMPVGTEKAFEYEKAYVFTSVMTNLLALISIFIMIASAAVWYFLYTNQQNLDSRHFTLVDPAREAKAELLIKRFTEFNDLLAQTNLILTSSPKWSDVLSTIISLTPDTVIVNKLDANSISSQFVMSGEAATRDDLNLLKDNLIASEHFTDVNLPTTNLELIEDIPFTIRFNLADPEKFKG</sequence>
<reference evidence="3" key="1">
    <citation type="submission" date="2017-09" db="EMBL/GenBank/DDBJ databases">
        <title>Depth-based differentiation of microbial function through sediment-hosted aquifers and enrichment of novel symbionts in the deep terrestrial subsurface.</title>
        <authorList>
            <person name="Probst A.J."/>
            <person name="Ladd B."/>
            <person name="Jarett J.K."/>
            <person name="Geller-Mcgrath D.E."/>
            <person name="Sieber C.M.K."/>
            <person name="Emerson J.B."/>
            <person name="Anantharaman K."/>
            <person name="Thomas B.C."/>
            <person name="Malmstrom R."/>
            <person name="Stieglmeier M."/>
            <person name="Klingl A."/>
            <person name="Woyke T."/>
            <person name="Ryan C.M."/>
            <person name="Banfield J.F."/>
        </authorList>
    </citation>
    <scope>NUCLEOTIDE SEQUENCE [LARGE SCALE GENOMIC DNA]</scope>
</reference>
<organism evidence="2 3">
    <name type="scientific">Candidatus Buchananbacteria bacterium CG10_big_fil_rev_8_21_14_0_10_42_9</name>
    <dbReference type="NCBI Taxonomy" id="1974526"/>
    <lineage>
        <taxon>Bacteria</taxon>
        <taxon>Candidatus Buchananiibacteriota</taxon>
    </lineage>
</organism>
<name>A0A2H0W1Q1_9BACT</name>
<dbReference type="EMBL" id="PEZZ01000016">
    <property type="protein sequence ID" value="PIS05227.1"/>
    <property type="molecule type" value="Genomic_DNA"/>
</dbReference>
<dbReference type="Pfam" id="PF11104">
    <property type="entry name" value="PilM_2"/>
    <property type="match status" value="1"/>
</dbReference>
<evidence type="ECO:0000313" key="2">
    <source>
        <dbReference type="EMBL" id="PIS05227.1"/>
    </source>
</evidence>
<keyword evidence="1" id="KW-1133">Transmembrane helix</keyword>
<comment type="caution">
    <text evidence="2">The sequence shown here is derived from an EMBL/GenBank/DDBJ whole genome shotgun (WGS) entry which is preliminary data.</text>
</comment>
<dbReference type="Gene3D" id="3.30.420.40">
    <property type="match status" value="2"/>
</dbReference>
<evidence type="ECO:0000313" key="3">
    <source>
        <dbReference type="Proteomes" id="UP000230935"/>
    </source>
</evidence>
<dbReference type="Gene3D" id="3.30.1490.300">
    <property type="match status" value="1"/>
</dbReference>
<proteinExistence type="predicted"/>
<gene>
    <name evidence="2" type="ORF">COT81_02335</name>
</gene>
<protein>
    <recommendedName>
        <fullName evidence="4">SHS2 domain-containing protein</fullName>
    </recommendedName>
</protein>
<dbReference type="InterPro" id="IPR005883">
    <property type="entry name" value="PilM"/>
</dbReference>
<evidence type="ECO:0008006" key="4">
    <source>
        <dbReference type="Google" id="ProtNLM"/>
    </source>
</evidence>
<dbReference type="Proteomes" id="UP000230935">
    <property type="component" value="Unassembled WGS sequence"/>
</dbReference>
<evidence type="ECO:0000256" key="1">
    <source>
        <dbReference type="SAM" id="Phobius"/>
    </source>
</evidence>
<dbReference type="AlphaFoldDB" id="A0A2H0W1Q1"/>